<keyword evidence="2" id="KW-0812">Transmembrane</keyword>
<reference evidence="4 5" key="1">
    <citation type="journal article" date="2024" name="J Genomics">
        <title>Draft genome sequencing and assembly of Favolaschia claudopus CIRM-BRFM 2984 isolated from oak limbs.</title>
        <authorList>
            <person name="Navarro D."/>
            <person name="Drula E."/>
            <person name="Chaduli D."/>
            <person name="Cazenave R."/>
            <person name="Ahrendt S."/>
            <person name="Wang J."/>
            <person name="Lipzen A."/>
            <person name="Daum C."/>
            <person name="Barry K."/>
            <person name="Grigoriev I.V."/>
            <person name="Favel A."/>
            <person name="Rosso M.N."/>
            <person name="Martin F."/>
        </authorList>
    </citation>
    <scope>NUCLEOTIDE SEQUENCE [LARGE SCALE GENOMIC DNA]</scope>
    <source>
        <strain evidence="4 5">CIRM-BRFM 2984</strain>
    </source>
</reference>
<evidence type="ECO:0000256" key="2">
    <source>
        <dbReference type="SAM" id="Phobius"/>
    </source>
</evidence>
<feature type="transmembrane region" description="Helical" evidence="2">
    <location>
        <begin position="200"/>
        <end position="222"/>
    </location>
</feature>
<evidence type="ECO:0000313" key="4">
    <source>
        <dbReference type="EMBL" id="KAK7053501.1"/>
    </source>
</evidence>
<feature type="compositionally biased region" description="Low complexity" evidence="1">
    <location>
        <begin position="129"/>
        <end position="139"/>
    </location>
</feature>
<feature type="signal peptide" evidence="3">
    <location>
        <begin position="1"/>
        <end position="26"/>
    </location>
</feature>
<keyword evidence="5" id="KW-1185">Reference proteome</keyword>
<gene>
    <name evidence="4" type="ORF">R3P38DRAFT_2850653</name>
</gene>
<protein>
    <submittedName>
        <fullName evidence="4">Uncharacterized protein</fullName>
    </submittedName>
</protein>
<proteinExistence type="predicted"/>
<keyword evidence="2" id="KW-0472">Membrane</keyword>
<evidence type="ECO:0000256" key="1">
    <source>
        <dbReference type="SAM" id="MobiDB-lite"/>
    </source>
</evidence>
<organism evidence="4 5">
    <name type="scientific">Favolaschia claudopus</name>
    <dbReference type="NCBI Taxonomy" id="2862362"/>
    <lineage>
        <taxon>Eukaryota</taxon>
        <taxon>Fungi</taxon>
        <taxon>Dikarya</taxon>
        <taxon>Basidiomycota</taxon>
        <taxon>Agaricomycotina</taxon>
        <taxon>Agaricomycetes</taxon>
        <taxon>Agaricomycetidae</taxon>
        <taxon>Agaricales</taxon>
        <taxon>Marasmiineae</taxon>
        <taxon>Mycenaceae</taxon>
        <taxon>Favolaschia</taxon>
    </lineage>
</organism>
<dbReference type="AlphaFoldDB" id="A0AAW0DQV4"/>
<dbReference type="Proteomes" id="UP001362999">
    <property type="component" value="Unassembled WGS sequence"/>
</dbReference>
<comment type="caution">
    <text evidence="4">The sequence shown here is derived from an EMBL/GenBank/DDBJ whole genome shotgun (WGS) entry which is preliminary data.</text>
</comment>
<name>A0AAW0DQV4_9AGAR</name>
<dbReference type="EMBL" id="JAWWNJ010000006">
    <property type="protein sequence ID" value="KAK7053501.1"/>
    <property type="molecule type" value="Genomic_DNA"/>
</dbReference>
<feature type="compositionally biased region" description="Low complexity" evidence="1">
    <location>
        <begin position="173"/>
        <end position="188"/>
    </location>
</feature>
<feature type="region of interest" description="Disordered" evidence="1">
    <location>
        <begin position="129"/>
        <end position="193"/>
    </location>
</feature>
<evidence type="ECO:0000256" key="3">
    <source>
        <dbReference type="SAM" id="SignalP"/>
    </source>
</evidence>
<evidence type="ECO:0000313" key="5">
    <source>
        <dbReference type="Proteomes" id="UP001362999"/>
    </source>
</evidence>
<keyword evidence="3" id="KW-0732">Signal</keyword>
<feature type="chain" id="PRO_5043967870" evidence="3">
    <location>
        <begin position="27"/>
        <end position="246"/>
    </location>
</feature>
<feature type="compositionally biased region" description="Low complexity" evidence="1">
    <location>
        <begin position="153"/>
        <end position="163"/>
    </location>
</feature>
<keyword evidence="2" id="KW-1133">Transmembrane helix</keyword>
<sequence length="246" mass="25754">MSLSCCRSCMIFFLLFLLLLLQHVNSALTFGPLDDLVIPGRPLRVTWTSDPAVDPSIWVLEVASNRSGDSKATVDKVDGSAGQFSFVFPEVGSASAARFRQQAFVLRAVSFGGGQLLATSEPFRLDRSTAAAPGATPSSVDAASFTPLPSPLIPSTTDSITSQPSPPPPPPGSEYASSHPSSNSTSTSDLGTNPDNFARLPALIAGPILAVGTAAFLGFLIWTCCGCRKRPDADVLDRAEKGKGKV</sequence>
<accession>A0AAW0DQV4</accession>